<protein>
    <submittedName>
        <fullName evidence="2">Heavy-metal resistance</fullName>
    </submittedName>
</protein>
<evidence type="ECO:0000256" key="1">
    <source>
        <dbReference type="SAM" id="Phobius"/>
    </source>
</evidence>
<keyword evidence="3" id="KW-1185">Reference proteome</keyword>
<feature type="transmembrane region" description="Helical" evidence="1">
    <location>
        <begin position="26"/>
        <end position="47"/>
    </location>
</feature>
<dbReference type="OrthoDB" id="7865640at2"/>
<dbReference type="InterPro" id="IPR025961">
    <property type="entry name" value="Metal_resist"/>
</dbReference>
<keyword evidence="1" id="KW-0472">Membrane</keyword>
<dbReference type="RefSeq" id="WP_076450409.1">
    <property type="nucleotide sequence ID" value="NZ_FTOQ01000018.1"/>
</dbReference>
<sequence>MAESPQTPRTPDTPRGQPRTPRLVKAVLFVSVALNLVIVGLIAGLWIDKGPPRRDGGPAGIAFLQALAPEDRRRLVLEFGQTRERGRGVVTPEATRALEVLRRTPFDSAAFAAALEAETARNAARRAAGQAALVARVAAMSEAERRAYADRLEVRLAGQKRR</sequence>
<evidence type="ECO:0000313" key="2">
    <source>
        <dbReference type="EMBL" id="SIT12310.1"/>
    </source>
</evidence>
<dbReference type="AlphaFoldDB" id="A0A1N7PP74"/>
<gene>
    <name evidence="2" type="ORF">SAMN05421759_11812</name>
</gene>
<dbReference type="EMBL" id="FTOQ01000018">
    <property type="protein sequence ID" value="SIT12310.1"/>
    <property type="molecule type" value="Genomic_DNA"/>
</dbReference>
<dbReference type="STRING" id="633194.SAMN05421759_11812"/>
<reference evidence="3" key="1">
    <citation type="submission" date="2017-01" db="EMBL/GenBank/DDBJ databases">
        <authorList>
            <person name="Varghese N."/>
            <person name="Submissions S."/>
        </authorList>
    </citation>
    <scope>NUCLEOTIDE SEQUENCE [LARGE SCALE GENOMIC DNA]</scope>
    <source>
        <strain evidence="3">DSM 29430</strain>
    </source>
</reference>
<accession>A0A1N7PP74</accession>
<dbReference type="Proteomes" id="UP000186684">
    <property type="component" value="Unassembled WGS sequence"/>
</dbReference>
<keyword evidence="1" id="KW-0812">Transmembrane</keyword>
<keyword evidence="1" id="KW-1133">Transmembrane helix</keyword>
<dbReference type="Pfam" id="PF13801">
    <property type="entry name" value="Metal_resist"/>
    <property type="match status" value="1"/>
</dbReference>
<proteinExistence type="predicted"/>
<organism evidence="2 3">
    <name type="scientific">Roseivivax lentus</name>
    <dbReference type="NCBI Taxonomy" id="633194"/>
    <lineage>
        <taxon>Bacteria</taxon>
        <taxon>Pseudomonadati</taxon>
        <taxon>Pseudomonadota</taxon>
        <taxon>Alphaproteobacteria</taxon>
        <taxon>Rhodobacterales</taxon>
        <taxon>Roseobacteraceae</taxon>
        <taxon>Roseivivax</taxon>
    </lineage>
</organism>
<evidence type="ECO:0000313" key="3">
    <source>
        <dbReference type="Proteomes" id="UP000186684"/>
    </source>
</evidence>
<name>A0A1N7PP74_9RHOB</name>